<dbReference type="RefSeq" id="WP_188692835.1">
    <property type="nucleotide sequence ID" value="NZ_BMIR01000008.1"/>
</dbReference>
<accession>A0A8J2VYK7</accession>
<dbReference type="InterPro" id="IPR005754">
    <property type="entry name" value="Sortase"/>
</dbReference>
<dbReference type="CDD" id="cd05828">
    <property type="entry name" value="Sortase_D_1"/>
    <property type="match status" value="1"/>
</dbReference>
<dbReference type="Gene3D" id="2.40.260.10">
    <property type="entry name" value="Sortase"/>
    <property type="match status" value="1"/>
</dbReference>
<evidence type="ECO:0008006" key="5">
    <source>
        <dbReference type="Google" id="ProtNLM"/>
    </source>
</evidence>
<comment type="caution">
    <text evidence="3">The sequence shown here is derived from an EMBL/GenBank/DDBJ whole genome shotgun (WGS) entry which is preliminary data.</text>
</comment>
<evidence type="ECO:0000256" key="1">
    <source>
        <dbReference type="ARBA" id="ARBA00022801"/>
    </source>
</evidence>
<dbReference type="Proteomes" id="UP000628775">
    <property type="component" value="Unassembled WGS sequence"/>
</dbReference>
<dbReference type="EMBL" id="BMIR01000008">
    <property type="protein sequence ID" value="GGE40753.1"/>
    <property type="molecule type" value="Genomic_DNA"/>
</dbReference>
<name>A0A8J2VYK7_9BACL</name>
<keyword evidence="4" id="KW-1185">Reference proteome</keyword>
<dbReference type="NCBIfam" id="NF033746">
    <property type="entry name" value="class_D_sortase"/>
    <property type="match status" value="1"/>
</dbReference>
<dbReference type="AlphaFoldDB" id="A0A8J2VYK7"/>
<proteinExistence type="predicted"/>
<feature type="active site" description="Acyl-thioester intermediate" evidence="2">
    <location>
        <position position="167"/>
    </location>
</feature>
<reference evidence="3" key="1">
    <citation type="journal article" date="2014" name="Int. J. Syst. Evol. Microbiol.">
        <title>Complete genome sequence of Corynebacterium casei LMG S-19264T (=DSM 44701T), isolated from a smear-ripened cheese.</title>
        <authorList>
            <consortium name="US DOE Joint Genome Institute (JGI-PGF)"/>
            <person name="Walter F."/>
            <person name="Albersmeier A."/>
            <person name="Kalinowski J."/>
            <person name="Ruckert C."/>
        </authorList>
    </citation>
    <scope>NUCLEOTIDE SEQUENCE</scope>
    <source>
        <strain evidence="3">CGMCC 1.15371</strain>
    </source>
</reference>
<protein>
    <recommendedName>
        <fullName evidence="5">Class D sortase</fullName>
    </recommendedName>
</protein>
<dbReference type="InterPro" id="IPR053525">
    <property type="entry name" value="Sortase_D"/>
</dbReference>
<keyword evidence="1" id="KW-0378">Hydrolase</keyword>
<dbReference type="Pfam" id="PF04203">
    <property type="entry name" value="Sortase"/>
    <property type="match status" value="1"/>
</dbReference>
<dbReference type="NCBIfam" id="TIGR01076">
    <property type="entry name" value="sortase_fam"/>
    <property type="match status" value="1"/>
</dbReference>
<dbReference type="InterPro" id="IPR041999">
    <property type="entry name" value="Sortase_D_1"/>
</dbReference>
<evidence type="ECO:0000313" key="4">
    <source>
        <dbReference type="Proteomes" id="UP000628775"/>
    </source>
</evidence>
<dbReference type="SUPFAM" id="SSF63817">
    <property type="entry name" value="Sortase"/>
    <property type="match status" value="1"/>
</dbReference>
<reference evidence="3" key="2">
    <citation type="submission" date="2020-09" db="EMBL/GenBank/DDBJ databases">
        <authorList>
            <person name="Sun Q."/>
            <person name="Zhou Y."/>
        </authorList>
    </citation>
    <scope>NUCLEOTIDE SEQUENCE</scope>
    <source>
        <strain evidence="3">CGMCC 1.15371</strain>
    </source>
</reference>
<feature type="active site" description="Proton donor/acceptor" evidence="2">
    <location>
        <position position="109"/>
    </location>
</feature>
<evidence type="ECO:0000256" key="2">
    <source>
        <dbReference type="PIRSR" id="PIRSR605754-1"/>
    </source>
</evidence>
<evidence type="ECO:0000313" key="3">
    <source>
        <dbReference type="EMBL" id="GGE40753.1"/>
    </source>
</evidence>
<organism evidence="3 4">
    <name type="scientific">Pullulanibacillus camelliae</name>
    <dbReference type="NCBI Taxonomy" id="1707096"/>
    <lineage>
        <taxon>Bacteria</taxon>
        <taxon>Bacillati</taxon>
        <taxon>Bacillota</taxon>
        <taxon>Bacilli</taxon>
        <taxon>Bacillales</taxon>
        <taxon>Sporolactobacillaceae</taxon>
        <taxon>Pullulanibacillus</taxon>
    </lineage>
</organism>
<dbReference type="InterPro" id="IPR023365">
    <property type="entry name" value="Sortase_dom-sf"/>
</dbReference>
<gene>
    <name evidence="3" type="primary">yhcS</name>
    <name evidence="3" type="ORF">GCM10011391_19420</name>
</gene>
<dbReference type="GO" id="GO:0016787">
    <property type="term" value="F:hydrolase activity"/>
    <property type="evidence" value="ECO:0007669"/>
    <property type="project" value="UniProtKB-KW"/>
</dbReference>
<sequence length="190" mass="21704">MIRKLALLCLALGIILIGYGAWQFVQGKTEQHHTLKTAKALTTVKEDPVQYKNWNPKKGDTIGILSIPRLKANLPIVEGTSEDQLKKGVGHYKTSALPKQQDQIVFSGHRDTVFRHFGELQKKDKIIVKLPYGNFTYVIDHMKIVDQDDRTIIHSTKPKEELVLTTCYPFHYIGNAPKRYIVYAYPSKKN</sequence>